<accession>A0ABU9D8Q1</accession>
<name>A0ABU9D8Q1_9PROT</name>
<evidence type="ECO:0000313" key="4">
    <source>
        <dbReference type="Proteomes" id="UP001446205"/>
    </source>
</evidence>
<gene>
    <name evidence="3" type="ORF">WOB96_08985</name>
</gene>
<dbReference type="Gene3D" id="1.10.443.10">
    <property type="entry name" value="Intergrase catalytic core"/>
    <property type="match status" value="2"/>
</dbReference>
<dbReference type="Pfam" id="PF00589">
    <property type="entry name" value="Phage_integrase"/>
    <property type="match status" value="1"/>
</dbReference>
<dbReference type="InterPro" id="IPR011010">
    <property type="entry name" value="DNA_brk_join_enz"/>
</dbReference>
<dbReference type="InterPro" id="IPR013762">
    <property type="entry name" value="Integrase-like_cat_sf"/>
</dbReference>
<dbReference type="SUPFAM" id="SSF56349">
    <property type="entry name" value="DNA breaking-rejoining enzymes"/>
    <property type="match status" value="1"/>
</dbReference>
<evidence type="ECO:0000313" key="3">
    <source>
        <dbReference type="EMBL" id="MEK8089900.1"/>
    </source>
</evidence>
<organism evidence="3 4">
    <name type="scientific">Thermithiobacillus plumbiphilus</name>
    <dbReference type="NCBI Taxonomy" id="1729899"/>
    <lineage>
        <taxon>Bacteria</taxon>
        <taxon>Pseudomonadati</taxon>
        <taxon>Pseudomonadota</taxon>
        <taxon>Acidithiobacillia</taxon>
        <taxon>Acidithiobacillales</taxon>
        <taxon>Thermithiobacillaceae</taxon>
        <taxon>Thermithiobacillus</taxon>
    </lineage>
</organism>
<sequence>MQNYPIATRPLSTIRGRDVATYLRTRETEGAGPNMRRIELSELRWEDVDLAGGTVYVRDPKNRHPQTVPLSHGAVAGLTGLVFHDLRHEATSRLFERTDLDIMEIRTITGHETLQMLARYTHLRTARLAQRLRGAPRIPLASTDRNAAQAGADA</sequence>
<comment type="caution">
    <text evidence="3">The sequence shown here is derived from an EMBL/GenBank/DDBJ whole genome shotgun (WGS) entry which is preliminary data.</text>
</comment>
<evidence type="ECO:0000259" key="2">
    <source>
        <dbReference type="Pfam" id="PF00589"/>
    </source>
</evidence>
<protein>
    <submittedName>
        <fullName evidence="3">Tyrosine-type recombinase/integrase</fullName>
    </submittedName>
</protein>
<evidence type="ECO:0000256" key="1">
    <source>
        <dbReference type="ARBA" id="ARBA00023172"/>
    </source>
</evidence>
<keyword evidence="1" id="KW-0233">DNA recombination</keyword>
<dbReference type="Proteomes" id="UP001446205">
    <property type="component" value="Unassembled WGS sequence"/>
</dbReference>
<dbReference type="RefSeq" id="WP_341370958.1">
    <property type="nucleotide sequence ID" value="NZ_JBBPCO010000008.1"/>
</dbReference>
<dbReference type="EMBL" id="JBBPCO010000008">
    <property type="protein sequence ID" value="MEK8089900.1"/>
    <property type="molecule type" value="Genomic_DNA"/>
</dbReference>
<keyword evidence="4" id="KW-1185">Reference proteome</keyword>
<proteinExistence type="predicted"/>
<feature type="domain" description="Tyr recombinase" evidence="2">
    <location>
        <begin position="76"/>
        <end position="125"/>
    </location>
</feature>
<reference evidence="3 4" key="1">
    <citation type="submission" date="2024-04" db="EMBL/GenBank/DDBJ databases">
        <authorList>
            <person name="Abashina T."/>
            <person name="Shaikin A."/>
        </authorList>
    </citation>
    <scope>NUCLEOTIDE SEQUENCE [LARGE SCALE GENOMIC DNA]</scope>
    <source>
        <strain evidence="3 4">AAFK</strain>
    </source>
</reference>
<dbReference type="InterPro" id="IPR002104">
    <property type="entry name" value="Integrase_catalytic"/>
</dbReference>